<dbReference type="Proteomes" id="UP000326924">
    <property type="component" value="Unassembled WGS sequence"/>
</dbReference>
<dbReference type="InParanoid" id="A0A5J5FAV3"/>
<name>A0A5J5FAV3_9PEZI</name>
<evidence type="ECO:0000313" key="3">
    <source>
        <dbReference type="Proteomes" id="UP000326924"/>
    </source>
</evidence>
<dbReference type="EMBL" id="VXIS01000010">
    <property type="protein sequence ID" value="KAA8913991.1"/>
    <property type="molecule type" value="Genomic_DNA"/>
</dbReference>
<protein>
    <submittedName>
        <fullName evidence="2">Uncharacterized protein</fullName>
    </submittedName>
</protein>
<sequence>MLCDYHWCPAPKQPEGQKNKHMLSVVTPSLTQDFADGINSIIITTTARIRGATTLVNIHKSWTGLLHAKIHQEKVRKGGRESDAQHQTHMNSRHARVVAVLRPEPVSSRLPVLSEEDDDDPDNSGPPPPPRRRHQILCAACSPTQDPDPPEATYILEISHMGGHCSDEDELYTTPHGTRRQIRRRVAPEIGTRKNPWDLSTPVANVKAEPLTPKELPLNRTPAYLRNIGIADTPPPIFPSPPGSSGPEPMPFECADRFDPWKAMQNVQDWRLLLQPSKIPEVSHIQMDDVDWERGKFFLLPEISVGEEAWMGSQSSDGGDQTAAEEMDDPLVVLIAFEVDAVVREIGGAFRSI</sequence>
<organism evidence="2 3">
    <name type="scientific">Sphaerosporella brunnea</name>
    <dbReference type="NCBI Taxonomy" id="1250544"/>
    <lineage>
        <taxon>Eukaryota</taxon>
        <taxon>Fungi</taxon>
        <taxon>Dikarya</taxon>
        <taxon>Ascomycota</taxon>
        <taxon>Pezizomycotina</taxon>
        <taxon>Pezizomycetes</taxon>
        <taxon>Pezizales</taxon>
        <taxon>Pyronemataceae</taxon>
        <taxon>Sphaerosporella</taxon>
    </lineage>
</organism>
<reference evidence="2 3" key="1">
    <citation type="submission" date="2019-09" db="EMBL/GenBank/DDBJ databases">
        <title>Draft genome of the ectomycorrhizal ascomycete Sphaerosporella brunnea.</title>
        <authorList>
            <consortium name="DOE Joint Genome Institute"/>
            <person name="Benucci G.M."/>
            <person name="Marozzi G."/>
            <person name="Antonielli L."/>
            <person name="Sanchez S."/>
            <person name="Marco P."/>
            <person name="Wang X."/>
            <person name="Falini L.B."/>
            <person name="Barry K."/>
            <person name="Haridas S."/>
            <person name="Lipzen A."/>
            <person name="Labutti K."/>
            <person name="Grigoriev I.V."/>
            <person name="Murat C."/>
            <person name="Martin F."/>
            <person name="Albertini E."/>
            <person name="Donnini D."/>
            <person name="Bonito G."/>
        </authorList>
    </citation>
    <scope>NUCLEOTIDE SEQUENCE [LARGE SCALE GENOMIC DNA]</scope>
    <source>
        <strain evidence="2 3">Sb_GMNB300</strain>
    </source>
</reference>
<keyword evidence="3" id="KW-1185">Reference proteome</keyword>
<dbReference type="AlphaFoldDB" id="A0A5J5FAV3"/>
<gene>
    <name evidence="2" type="ORF">FN846DRAFT_902443</name>
</gene>
<proteinExistence type="predicted"/>
<comment type="caution">
    <text evidence="2">The sequence shown here is derived from an EMBL/GenBank/DDBJ whole genome shotgun (WGS) entry which is preliminary data.</text>
</comment>
<feature type="compositionally biased region" description="Basic and acidic residues" evidence="1">
    <location>
        <begin position="76"/>
        <end position="86"/>
    </location>
</feature>
<accession>A0A5J5FAV3</accession>
<feature type="region of interest" description="Disordered" evidence="1">
    <location>
        <begin position="76"/>
        <end position="134"/>
    </location>
</feature>
<evidence type="ECO:0000256" key="1">
    <source>
        <dbReference type="SAM" id="MobiDB-lite"/>
    </source>
</evidence>
<evidence type="ECO:0000313" key="2">
    <source>
        <dbReference type="EMBL" id="KAA8913991.1"/>
    </source>
</evidence>